<sequence>MALVDGANGTVTELRPSHYLGRHRQEPLSDDAPALIVLNTPLDDLDYFRRLKSHAKFTLCADGGANRLHDLCIEQSPGDSWRKALSADLPDLIHGDLDSLRDDVRAHYAELGVKITQDPDQYSTDFGKAIKQVVEHLPSAREVLVLGSVGGRVDQGIGLLHELYREQKVDHSRLRFWFFSESSITFLLWPGTTKIETPLKEGLITPNVGILPLYGKAVITTQGLEWDVEDWPTEMGGQMSASNHIVQDHISIKTDVHVLFTVERKSSGWRKVFHLRAKLTGALHYLPLHTSLHLCIAFRLPSTNNTSSIRIDRISLLTSASRPSMAWQPQPAQLHQLAQFLRDSLSGHDVAAQRNADQMLRQTKDSPDINNYLTYLCITPISNTGLTPQHYLAARSAAAIMLKNNVKTSYKQIPAPSQQYVKSQVLQGLQDGNTQIRNYVGNVITEVVRQGGITGWPQVLPDLASMVADESRGDAQEGAMGALFKICEDNRKALDQEYQTQRPLAFLLPKLVEFTRSSNPKIRSKALAAINVFITQPIALTIREHINDILPEIVRLSTDTNDDVRRFVCRAFALLASSMPQILVPHVQGIVEYTLTQQKDVHNQELALDAAEFFFEASSNTALRTAMGPYLPQIVPVLLDCMIYSDDDQLRLEGDDEDADVEDDIQDIKPTFAKEKTSHRDAVAGTATSNGVKPAVNGYQYADDDDLSDGEIDEEDLDDIDPEEEWNLRKCSAAALDSLAGHFHGAVFKEVLPWLMENLQHKDWPNREAAVLALGAIGLGCMEDIKPHLKDLIPYMLSLLGDEQPVVRQITCWSLSRFAQWAAHDENAPKNQFFEPMMDGLLKRMLDSNKKVQESAASAFAALEEKANVQLAPYCNIILQQFVRCFNKYKDKNMYILYDCVQTLAEHASPTLAQHENVNLLMPALIERWTLVQDQSREMFPLLECLSFVSTALGPEFAPYAPPLFMRCIKLIQQNLEDSMTAEQSYMDTPDKDFLVTSLDLLSSIIQALNESQSVELAKSAQPNMFQLLAYCMRDSNNDVRQSAYALLGDCAIYIFSQLQAFLPDVMEILIGQLDINEPTEDPETAFRVINNACWSCGEIAMRHKEGMAPYVDRVLAKLAVIMFSTEVPESLNENAAIALGRLGIGCHQQLAPHLADFASAFLQSMQKVSWTDEKGHAYKGFVNVVLDNPQALEHSLLVFFSEMAQAPGLFLTSMQDDGPLSGFERVLAQYKLMIGEGFDGFLHKLPPPQEQALRQLYTF</sequence>
<accession>A0A1X7S6L0</accession>
<dbReference type="GO" id="GO:0005524">
    <property type="term" value="F:ATP binding"/>
    <property type="evidence" value="ECO:0007669"/>
    <property type="project" value="UniProtKB-KW"/>
</dbReference>
<evidence type="ECO:0000256" key="4">
    <source>
        <dbReference type="ARBA" id="ARBA00022679"/>
    </source>
</evidence>
<evidence type="ECO:0000256" key="10">
    <source>
        <dbReference type="PROSITE-ProRule" id="PRU00103"/>
    </source>
</evidence>
<keyword evidence="6" id="KW-0547">Nucleotide-binding</keyword>
<dbReference type="Proteomes" id="UP000215127">
    <property type="component" value="Chromosome 10"/>
</dbReference>
<name>A0A1X7S6L0_ZYMT9</name>
<dbReference type="AlphaFoldDB" id="A0A1X7S6L0"/>
<organism evidence="12 13">
    <name type="scientific">Zymoseptoria tritici (strain ST99CH_3D7)</name>
    <dbReference type="NCBI Taxonomy" id="1276538"/>
    <lineage>
        <taxon>Eukaryota</taxon>
        <taxon>Fungi</taxon>
        <taxon>Dikarya</taxon>
        <taxon>Ascomycota</taxon>
        <taxon>Pezizomycotina</taxon>
        <taxon>Dothideomycetes</taxon>
        <taxon>Dothideomycetidae</taxon>
        <taxon>Mycosphaerellales</taxon>
        <taxon>Mycosphaerellaceae</taxon>
        <taxon>Zymoseptoria</taxon>
    </lineage>
</organism>
<dbReference type="InterPro" id="IPR001494">
    <property type="entry name" value="Importin-beta_N"/>
</dbReference>
<dbReference type="InterPro" id="IPR007373">
    <property type="entry name" value="Thiamin_PyroPKinase_B1-bd"/>
</dbReference>
<evidence type="ECO:0000256" key="2">
    <source>
        <dbReference type="ARBA" id="ARBA00022448"/>
    </source>
</evidence>
<dbReference type="Gene3D" id="3.40.50.10240">
    <property type="entry name" value="Thiamin pyrophosphokinase, catalytic domain"/>
    <property type="match status" value="1"/>
</dbReference>
<dbReference type="Pfam" id="PF13513">
    <property type="entry name" value="HEAT_EZ"/>
    <property type="match status" value="1"/>
</dbReference>
<keyword evidence="2" id="KW-0813">Transport</keyword>
<keyword evidence="4" id="KW-0808">Transferase</keyword>
<evidence type="ECO:0000313" key="13">
    <source>
        <dbReference type="Proteomes" id="UP000215127"/>
    </source>
</evidence>
<dbReference type="InterPro" id="IPR040122">
    <property type="entry name" value="Importin_beta"/>
</dbReference>
<dbReference type="Pfam" id="PF25574">
    <property type="entry name" value="TPR_IMB1"/>
    <property type="match status" value="1"/>
</dbReference>
<dbReference type="InterPro" id="IPR036371">
    <property type="entry name" value="TPK_B1-bd_sf"/>
</dbReference>
<feature type="repeat" description="HEAT" evidence="10">
    <location>
        <begin position="549"/>
        <end position="586"/>
    </location>
</feature>
<evidence type="ECO:0000256" key="9">
    <source>
        <dbReference type="ARBA" id="ARBA00022927"/>
    </source>
</evidence>
<dbReference type="NCBIfam" id="TIGR01378">
    <property type="entry name" value="thi_PPkinase"/>
    <property type="match status" value="1"/>
</dbReference>
<dbReference type="PANTHER" id="PTHR10527">
    <property type="entry name" value="IMPORTIN BETA"/>
    <property type="match status" value="1"/>
</dbReference>
<dbReference type="SMART" id="SM00913">
    <property type="entry name" value="IBN_N"/>
    <property type="match status" value="1"/>
</dbReference>
<keyword evidence="9" id="KW-0653">Protein transport</keyword>
<feature type="domain" description="Importin N-terminal" evidence="11">
    <location>
        <begin position="356"/>
        <end position="431"/>
    </location>
</feature>
<dbReference type="SUPFAM" id="SSF63862">
    <property type="entry name" value="Thiamin pyrophosphokinase, substrate-binding domain"/>
    <property type="match status" value="1"/>
</dbReference>
<dbReference type="GO" id="GO:0009229">
    <property type="term" value="P:thiamine diphosphate biosynthetic process"/>
    <property type="evidence" value="ECO:0007669"/>
    <property type="project" value="InterPro"/>
</dbReference>
<evidence type="ECO:0000256" key="1">
    <source>
        <dbReference type="ARBA" id="ARBA00004496"/>
    </source>
</evidence>
<evidence type="ECO:0000259" key="11">
    <source>
        <dbReference type="PROSITE" id="PS50166"/>
    </source>
</evidence>
<evidence type="ECO:0000256" key="6">
    <source>
        <dbReference type="ARBA" id="ARBA00022741"/>
    </source>
</evidence>
<dbReference type="STRING" id="1276538.A0A1X7S6L0"/>
<dbReference type="SUPFAM" id="SSF48371">
    <property type="entry name" value="ARM repeat"/>
    <property type="match status" value="1"/>
</dbReference>
<dbReference type="GO" id="GO:0016301">
    <property type="term" value="F:kinase activity"/>
    <property type="evidence" value="ECO:0007669"/>
    <property type="project" value="UniProtKB-KW"/>
</dbReference>
<dbReference type="GO" id="GO:0006772">
    <property type="term" value="P:thiamine metabolic process"/>
    <property type="evidence" value="ECO:0007669"/>
    <property type="project" value="InterPro"/>
</dbReference>
<dbReference type="InterPro" id="IPR016024">
    <property type="entry name" value="ARM-type_fold"/>
</dbReference>
<feature type="repeat" description="HEAT" evidence="10">
    <location>
        <begin position="792"/>
        <end position="830"/>
    </location>
</feature>
<dbReference type="InterPro" id="IPR021133">
    <property type="entry name" value="HEAT_type_2"/>
</dbReference>
<evidence type="ECO:0000256" key="5">
    <source>
        <dbReference type="ARBA" id="ARBA00022737"/>
    </source>
</evidence>
<dbReference type="InterPro" id="IPR006282">
    <property type="entry name" value="Thi_PPkinase"/>
</dbReference>
<evidence type="ECO:0000256" key="7">
    <source>
        <dbReference type="ARBA" id="ARBA00022777"/>
    </source>
</evidence>
<reference evidence="12 13" key="1">
    <citation type="submission" date="2016-06" db="EMBL/GenBank/DDBJ databases">
        <authorList>
            <person name="Kjaerup R.B."/>
            <person name="Dalgaard T.S."/>
            <person name="Juul-Madsen H.R."/>
        </authorList>
    </citation>
    <scope>NUCLEOTIDE SEQUENCE [LARGE SCALE GENOMIC DNA]</scope>
</reference>
<comment type="subcellular location">
    <subcellularLocation>
        <location evidence="1">Cytoplasm</location>
    </subcellularLocation>
</comment>
<dbReference type="PROSITE" id="PS50166">
    <property type="entry name" value="IMPORTIN_B_NT"/>
    <property type="match status" value="1"/>
</dbReference>
<dbReference type="GO" id="GO:0004788">
    <property type="term" value="F:thiamine diphosphokinase activity"/>
    <property type="evidence" value="ECO:0007669"/>
    <property type="project" value="InterPro"/>
</dbReference>
<evidence type="ECO:0000256" key="8">
    <source>
        <dbReference type="ARBA" id="ARBA00022840"/>
    </source>
</evidence>
<dbReference type="GO" id="GO:0006606">
    <property type="term" value="P:protein import into nucleus"/>
    <property type="evidence" value="ECO:0007669"/>
    <property type="project" value="InterPro"/>
</dbReference>
<dbReference type="InterPro" id="IPR058584">
    <property type="entry name" value="IMB1_TNPO1-like_TPR"/>
</dbReference>
<dbReference type="PROSITE" id="PS50077">
    <property type="entry name" value="HEAT_REPEAT"/>
    <property type="match status" value="2"/>
</dbReference>
<dbReference type="Pfam" id="PF04263">
    <property type="entry name" value="TPK_catalytic"/>
    <property type="match status" value="1"/>
</dbReference>
<keyword evidence="7" id="KW-0418">Kinase</keyword>
<dbReference type="GO" id="GO:0005634">
    <property type="term" value="C:nucleus"/>
    <property type="evidence" value="ECO:0007669"/>
    <property type="project" value="UniProtKB-ARBA"/>
</dbReference>
<protein>
    <recommendedName>
        <fullName evidence="11">Importin N-terminal domain-containing protein</fullName>
    </recommendedName>
</protein>
<dbReference type="Pfam" id="PF04265">
    <property type="entry name" value="TPK_B1_binding"/>
    <property type="match status" value="1"/>
</dbReference>
<dbReference type="FunFam" id="1.25.10.10:FF:000219">
    <property type="entry name" value="Importin subunit beta-2"/>
    <property type="match status" value="1"/>
</dbReference>
<dbReference type="InterPro" id="IPR011989">
    <property type="entry name" value="ARM-like"/>
</dbReference>
<evidence type="ECO:0000256" key="3">
    <source>
        <dbReference type="ARBA" id="ARBA00022490"/>
    </source>
</evidence>
<keyword evidence="5" id="KW-0677">Repeat</keyword>
<keyword evidence="8" id="KW-0067">ATP-binding</keyword>
<evidence type="ECO:0000313" key="12">
    <source>
        <dbReference type="EMBL" id="SMQ54857.1"/>
    </source>
</evidence>
<dbReference type="CDD" id="cd07995">
    <property type="entry name" value="TPK"/>
    <property type="match status" value="1"/>
</dbReference>
<dbReference type="InterPro" id="IPR036759">
    <property type="entry name" value="TPK_catalytic_sf"/>
</dbReference>
<dbReference type="EMBL" id="LT853701">
    <property type="protein sequence ID" value="SMQ54857.1"/>
    <property type="molecule type" value="Genomic_DNA"/>
</dbReference>
<dbReference type="FunFam" id="1.25.10.10:FF:000313">
    <property type="entry name" value="Importin beta-2 subunit, putative"/>
    <property type="match status" value="1"/>
</dbReference>
<keyword evidence="3" id="KW-0963">Cytoplasm</keyword>
<proteinExistence type="predicted"/>
<dbReference type="Pfam" id="PF03810">
    <property type="entry name" value="IBN_N"/>
    <property type="match status" value="1"/>
</dbReference>
<dbReference type="GO" id="GO:0031267">
    <property type="term" value="F:small GTPase binding"/>
    <property type="evidence" value="ECO:0007669"/>
    <property type="project" value="InterPro"/>
</dbReference>
<gene>
    <name evidence="12" type="ORF">ZT3D7_G10012</name>
</gene>
<dbReference type="GO" id="GO:0005737">
    <property type="term" value="C:cytoplasm"/>
    <property type="evidence" value="ECO:0007669"/>
    <property type="project" value="UniProtKB-SubCell"/>
</dbReference>
<dbReference type="InterPro" id="IPR007371">
    <property type="entry name" value="TPK_catalytic"/>
</dbReference>
<dbReference type="SUPFAM" id="SSF63999">
    <property type="entry name" value="Thiamin pyrophosphokinase, catalytic domain"/>
    <property type="match status" value="1"/>
</dbReference>
<dbReference type="SMART" id="SM00983">
    <property type="entry name" value="TPK_B1_binding"/>
    <property type="match status" value="1"/>
</dbReference>
<dbReference type="GO" id="GO:0030975">
    <property type="term" value="F:thiamine binding"/>
    <property type="evidence" value="ECO:0007669"/>
    <property type="project" value="InterPro"/>
</dbReference>
<dbReference type="Gene3D" id="1.25.10.10">
    <property type="entry name" value="Leucine-rich Repeat Variant"/>
    <property type="match status" value="2"/>
</dbReference>
<keyword evidence="13" id="KW-1185">Reference proteome</keyword>